<reference evidence="7 8" key="1">
    <citation type="journal article" date="2024" name="Nat. Commun.">
        <title>Phylogenomics reveals the evolutionary origins of lichenization in chlorophyte algae.</title>
        <authorList>
            <person name="Puginier C."/>
            <person name="Libourel C."/>
            <person name="Otte J."/>
            <person name="Skaloud P."/>
            <person name="Haon M."/>
            <person name="Grisel S."/>
            <person name="Petersen M."/>
            <person name="Berrin J.G."/>
            <person name="Delaux P.M."/>
            <person name="Dal Grande F."/>
            <person name="Keller J."/>
        </authorList>
    </citation>
    <scope>NUCLEOTIDE SEQUENCE [LARGE SCALE GENOMIC DNA]</scope>
    <source>
        <strain evidence="7 8">SAG 2145</strain>
    </source>
</reference>
<comment type="cofactor">
    <cofactor evidence="1">
        <name>pyridoxal 5'-phosphate</name>
        <dbReference type="ChEBI" id="CHEBI:597326"/>
    </cofactor>
</comment>
<dbReference type="PANTHER" id="PTHR48097:SF9">
    <property type="entry name" value="L-THREONINE ALDOLASE"/>
    <property type="match status" value="1"/>
</dbReference>
<evidence type="ECO:0000313" key="8">
    <source>
        <dbReference type="Proteomes" id="UP001438707"/>
    </source>
</evidence>
<evidence type="ECO:0000313" key="7">
    <source>
        <dbReference type="EMBL" id="KAK9821066.1"/>
    </source>
</evidence>
<dbReference type="InterPro" id="IPR001597">
    <property type="entry name" value="ArAA_b-elim_lyase/Thr_aldolase"/>
</dbReference>
<keyword evidence="4" id="KW-0456">Lyase</keyword>
<dbReference type="Gene3D" id="3.40.640.10">
    <property type="entry name" value="Type I PLP-dependent aspartate aminotransferase-like (Major domain)"/>
    <property type="match status" value="1"/>
</dbReference>
<dbReference type="GO" id="GO:0006567">
    <property type="term" value="P:L-threonine catabolic process"/>
    <property type="evidence" value="ECO:0007669"/>
    <property type="project" value="TreeGrafter"/>
</dbReference>
<dbReference type="InterPro" id="IPR015422">
    <property type="entry name" value="PyrdxlP-dep_Trfase_small"/>
</dbReference>
<dbReference type="GO" id="GO:0005829">
    <property type="term" value="C:cytosol"/>
    <property type="evidence" value="ECO:0007669"/>
    <property type="project" value="TreeGrafter"/>
</dbReference>
<dbReference type="Gene3D" id="3.90.1150.10">
    <property type="entry name" value="Aspartate Aminotransferase, domain 1"/>
    <property type="match status" value="1"/>
</dbReference>
<evidence type="ECO:0000256" key="2">
    <source>
        <dbReference type="ARBA" id="ARBA00006966"/>
    </source>
</evidence>
<dbReference type="InterPro" id="IPR015424">
    <property type="entry name" value="PyrdxlP-dep_Trfase"/>
</dbReference>
<dbReference type="SUPFAM" id="SSF53383">
    <property type="entry name" value="PLP-dependent transferases"/>
    <property type="match status" value="1"/>
</dbReference>
<feature type="modified residue" description="N6-(pyridoxal phosphate)lysine" evidence="5">
    <location>
        <position position="204"/>
    </location>
</feature>
<comment type="similarity">
    <text evidence="2">Belongs to the threonine aldolase family.</text>
</comment>
<organism evidence="7 8">
    <name type="scientific">Apatococcus lobatus</name>
    <dbReference type="NCBI Taxonomy" id="904363"/>
    <lineage>
        <taxon>Eukaryota</taxon>
        <taxon>Viridiplantae</taxon>
        <taxon>Chlorophyta</taxon>
        <taxon>core chlorophytes</taxon>
        <taxon>Trebouxiophyceae</taxon>
        <taxon>Chlorellales</taxon>
        <taxon>Chlorellaceae</taxon>
        <taxon>Apatococcus</taxon>
    </lineage>
</organism>
<gene>
    <name evidence="7" type="ORF">WJX74_008093</name>
</gene>
<dbReference type="FunFam" id="3.90.1150.10:FF:000041">
    <property type="entry name" value="Low-specificity L-threonine aldolase"/>
    <property type="match status" value="1"/>
</dbReference>
<sequence>MAPRTVDLRSDTLTHPTQAMRDAMFKARVGDDVYGEDPTVNELQEMAAEMMGKEAALLVPTGTMGNLTAILAHCERGAEILVGDEAHIYVYEAGGASALGGVAYHVIPNSPNGELPLPALQRAVRPIDQHAARTQLCCIENTHNRCGGAVLSLQYLASLKKWADTRSLPIHMDGARVFNAAASLDVPVSEIAKHVTTIQFCLSKGLAAPIGSMVAGPRDFIDKVHRWRKMLGGGMRQAGVIAAPGMIAMTDMAKRLHEDHRNAKLLAEGLSEIEGIVIDKTCVHSNIVLFVLSPSDLSEDEFLAGLQQQHVRMIQFGPRMIRAVTHWQISQADIDITIAAVASVIKQGRTSGLMSAIKHLGLTSNGYGGPAR</sequence>
<dbReference type="AlphaFoldDB" id="A0AAW1QI20"/>
<feature type="domain" description="Aromatic amino acid beta-eliminating lyase/threonine aldolase" evidence="6">
    <location>
        <begin position="7"/>
        <end position="289"/>
    </location>
</feature>
<dbReference type="FunFam" id="3.40.640.10:FF:000030">
    <property type="entry name" value="Low-specificity L-threonine aldolase"/>
    <property type="match status" value="1"/>
</dbReference>
<dbReference type="CDD" id="cd06502">
    <property type="entry name" value="TA_like"/>
    <property type="match status" value="1"/>
</dbReference>
<proteinExistence type="inferred from homology"/>
<dbReference type="GO" id="GO:0008732">
    <property type="term" value="F:L-allo-threonine aldolase activity"/>
    <property type="evidence" value="ECO:0007669"/>
    <property type="project" value="TreeGrafter"/>
</dbReference>
<dbReference type="NCBIfam" id="NF007825">
    <property type="entry name" value="PRK10534.1"/>
    <property type="match status" value="1"/>
</dbReference>
<keyword evidence="3" id="KW-0663">Pyridoxal phosphate</keyword>
<dbReference type="EMBL" id="JALJOS010000041">
    <property type="protein sequence ID" value="KAK9821066.1"/>
    <property type="molecule type" value="Genomic_DNA"/>
</dbReference>
<dbReference type="NCBIfam" id="NF041359">
    <property type="entry name" value="GntG_guanitoxin"/>
    <property type="match status" value="1"/>
</dbReference>
<dbReference type="InterPro" id="IPR015421">
    <property type="entry name" value="PyrdxlP-dep_Trfase_major"/>
</dbReference>
<name>A0AAW1QI20_9CHLO</name>
<protein>
    <recommendedName>
        <fullName evidence="6">Aromatic amino acid beta-eliminating lyase/threonine aldolase domain-containing protein</fullName>
    </recommendedName>
</protein>
<dbReference type="PANTHER" id="PTHR48097">
    <property type="entry name" value="L-THREONINE ALDOLASE-RELATED"/>
    <property type="match status" value="1"/>
</dbReference>
<dbReference type="InterPro" id="IPR023603">
    <property type="entry name" value="Low_specificity_L-TA-like"/>
</dbReference>
<evidence type="ECO:0000259" key="6">
    <source>
        <dbReference type="Pfam" id="PF01212"/>
    </source>
</evidence>
<dbReference type="Pfam" id="PF01212">
    <property type="entry name" value="Beta_elim_lyase"/>
    <property type="match status" value="1"/>
</dbReference>
<dbReference type="GO" id="GO:0006545">
    <property type="term" value="P:glycine biosynthetic process"/>
    <property type="evidence" value="ECO:0007669"/>
    <property type="project" value="TreeGrafter"/>
</dbReference>
<dbReference type="PIRSF" id="PIRSF017617">
    <property type="entry name" value="Thr_aldolase"/>
    <property type="match status" value="1"/>
</dbReference>
<evidence type="ECO:0000256" key="4">
    <source>
        <dbReference type="ARBA" id="ARBA00023239"/>
    </source>
</evidence>
<comment type="caution">
    <text evidence="7">The sequence shown here is derived from an EMBL/GenBank/DDBJ whole genome shotgun (WGS) entry which is preliminary data.</text>
</comment>
<dbReference type="Proteomes" id="UP001438707">
    <property type="component" value="Unassembled WGS sequence"/>
</dbReference>
<keyword evidence="8" id="KW-1185">Reference proteome</keyword>
<evidence type="ECO:0000256" key="1">
    <source>
        <dbReference type="ARBA" id="ARBA00001933"/>
    </source>
</evidence>
<evidence type="ECO:0000256" key="5">
    <source>
        <dbReference type="PIRSR" id="PIRSR017617-1"/>
    </source>
</evidence>
<accession>A0AAW1QI20</accession>
<evidence type="ECO:0000256" key="3">
    <source>
        <dbReference type="ARBA" id="ARBA00022898"/>
    </source>
</evidence>